<dbReference type="InterPro" id="IPR029064">
    <property type="entry name" value="Ribosomal_eL30-like_sf"/>
</dbReference>
<reference evidence="2" key="1">
    <citation type="submission" date="2021-01" db="EMBL/GenBank/DDBJ databases">
        <authorList>
            <person name="Corre E."/>
            <person name="Pelletier E."/>
            <person name="Niang G."/>
            <person name="Scheremetjew M."/>
            <person name="Finn R."/>
            <person name="Kale V."/>
            <person name="Holt S."/>
            <person name="Cochrane G."/>
            <person name="Meng A."/>
            <person name="Brown T."/>
            <person name="Cohen L."/>
        </authorList>
    </citation>
    <scope>NUCLEOTIDE SEQUENCE</scope>
    <source>
        <strain evidence="2">SPMC142</strain>
    </source>
</reference>
<dbReference type="GO" id="GO:0003747">
    <property type="term" value="F:translation release factor activity"/>
    <property type="evidence" value="ECO:0007669"/>
    <property type="project" value="InterPro"/>
</dbReference>
<dbReference type="InterPro" id="IPR005142">
    <property type="entry name" value="eRF1_3"/>
</dbReference>
<accession>A0A7S3RDZ2</accession>
<evidence type="ECO:0000259" key="1">
    <source>
        <dbReference type="Pfam" id="PF03465"/>
    </source>
</evidence>
<dbReference type="AlphaFoldDB" id="A0A7S3RDZ2"/>
<gene>
    <name evidence="2" type="ORF">SACU0126_LOCUS1952</name>
</gene>
<organism evidence="2">
    <name type="scientific">Strombidinopsis acuminata</name>
    <dbReference type="NCBI Taxonomy" id="141414"/>
    <lineage>
        <taxon>Eukaryota</taxon>
        <taxon>Sar</taxon>
        <taxon>Alveolata</taxon>
        <taxon>Ciliophora</taxon>
        <taxon>Intramacronucleata</taxon>
        <taxon>Spirotrichea</taxon>
        <taxon>Choreotrichia</taxon>
        <taxon>Choreotrichida</taxon>
        <taxon>Strombidinopsidae</taxon>
        <taxon>Strombidinopsis</taxon>
    </lineage>
</organism>
<dbReference type="InterPro" id="IPR004403">
    <property type="entry name" value="Peptide_chain-rel_eRF1/aRF1"/>
</dbReference>
<sequence length="142" mass="16278">MIVFGVEDTMKALDMTALETLMLYEEIEVMRYEIRNPVKNETNVYLLTPKQEEDPKYFKDPETGVDLEIVSSEQLSDWICLNYQSFGVKIEFITDKSPDGFQFVKGFGGIGGFLRYKIDIDQVAGNTDNAAFDDFDPDEDFI</sequence>
<feature type="domain" description="eRF1" evidence="1">
    <location>
        <begin position="1"/>
        <end position="118"/>
    </location>
</feature>
<dbReference type="Pfam" id="PF03465">
    <property type="entry name" value="eRF1_3"/>
    <property type="match status" value="1"/>
</dbReference>
<protein>
    <recommendedName>
        <fullName evidence="1">eRF1 domain-containing protein</fullName>
    </recommendedName>
</protein>
<evidence type="ECO:0000313" key="2">
    <source>
        <dbReference type="EMBL" id="CAE0521496.1"/>
    </source>
</evidence>
<name>A0A7S3RDZ2_9SPIT</name>
<dbReference type="FunFam" id="3.30.1330.30:FF:000032">
    <property type="entry name" value="Eukaryotic peptide chain release factor subunit 1"/>
    <property type="match status" value="1"/>
</dbReference>
<dbReference type="PANTHER" id="PTHR10113">
    <property type="entry name" value="PEPTIDE CHAIN RELEASE FACTOR SUBUNIT 1"/>
    <property type="match status" value="1"/>
</dbReference>
<dbReference type="SUPFAM" id="SSF55315">
    <property type="entry name" value="L30e-like"/>
    <property type="match status" value="1"/>
</dbReference>
<dbReference type="EMBL" id="HBIQ01005460">
    <property type="protein sequence ID" value="CAE0521496.1"/>
    <property type="molecule type" value="Transcribed_RNA"/>
</dbReference>
<dbReference type="Gene3D" id="3.30.1330.30">
    <property type="match status" value="1"/>
</dbReference>
<proteinExistence type="predicted"/>